<comment type="domain">
    <text evidence="5">Consists of three domains, a large central CORE domain and two small peripheral domains, NMPbind and LID, which undergo movements during catalysis. The LID domain closes over the site of phosphoryl transfer upon ATP binding. Assembling and dissambling the active center during each catalytic cycle provides an effective means to prevent ATP hydrolysis.</text>
</comment>
<dbReference type="CDD" id="cd01428">
    <property type="entry name" value="ADK"/>
    <property type="match status" value="1"/>
</dbReference>
<evidence type="ECO:0000313" key="8">
    <source>
        <dbReference type="EMBL" id="MDT0496830.1"/>
    </source>
</evidence>
<feature type="binding site" evidence="5">
    <location>
        <begin position="12"/>
        <end position="17"/>
    </location>
    <ligand>
        <name>ATP</name>
        <dbReference type="ChEBI" id="CHEBI:30616"/>
    </ligand>
</feature>
<comment type="subcellular location">
    <subcellularLocation>
        <location evidence="5 7">Cytoplasm</location>
    </subcellularLocation>
</comment>
<comment type="caution">
    <text evidence="5">Lacks conserved residue(s) required for the propagation of feature annotation.</text>
</comment>
<keyword evidence="9" id="KW-1185">Reference proteome</keyword>
<dbReference type="NCBIfam" id="NF001381">
    <property type="entry name" value="PRK00279.1-3"/>
    <property type="match status" value="1"/>
</dbReference>
<feature type="binding site" evidence="5">
    <location>
        <position position="130"/>
    </location>
    <ligand>
        <name>ATP</name>
        <dbReference type="ChEBI" id="CHEBI:30616"/>
    </ligand>
</feature>
<organism evidence="8 9">
    <name type="scientific">Banduia mediterranea</name>
    <dbReference type="NCBI Taxonomy" id="3075609"/>
    <lineage>
        <taxon>Bacteria</taxon>
        <taxon>Pseudomonadati</taxon>
        <taxon>Pseudomonadota</taxon>
        <taxon>Gammaproteobacteria</taxon>
        <taxon>Nevskiales</taxon>
        <taxon>Algiphilaceae</taxon>
        <taxon>Banduia</taxon>
    </lineage>
</organism>
<dbReference type="InterPro" id="IPR000850">
    <property type="entry name" value="Adenylat/UMP-CMP_kin"/>
</dbReference>
<feature type="region of interest" description="NMP" evidence="5">
    <location>
        <begin position="32"/>
        <end position="61"/>
    </location>
</feature>
<dbReference type="Proteomes" id="UP001254608">
    <property type="component" value="Unassembled WGS sequence"/>
</dbReference>
<comment type="caution">
    <text evidence="8">The sequence shown here is derived from an EMBL/GenBank/DDBJ whole genome shotgun (WGS) entry which is preliminary data.</text>
</comment>
<sequence>MSMRIVLLGAPGSGKGTQGEKLVDHFGIPKISTGDALRAAVKAGTELGLKAKAAMDAGRLVDNSIVNGIVKARLGEPDARKGFILDGFPRNAAQADTLAEMLADLGQPSVDKAVHLKVDDEEIVRRLLDRAEKEGRADDKEAVIRHRIDVYNAETAPLLDFYGQQGKVVAVEGIGTVDEIFERILKSLGA</sequence>
<comment type="similarity">
    <text evidence="5 6">Belongs to the adenylate kinase family.</text>
</comment>
<feature type="binding site" evidence="5">
    <location>
        <begin position="87"/>
        <end position="90"/>
    </location>
    <ligand>
        <name>AMP</name>
        <dbReference type="ChEBI" id="CHEBI:456215"/>
    </ligand>
</feature>
<feature type="binding site" evidence="5">
    <location>
        <position position="38"/>
    </location>
    <ligand>
        <name>AMP</name>
        <dbReference type="ChEBI" id="CHEBI:456215"/>
    </ligand>
</feature>
<dbReference type="PROSITE" id="PS00113">
    <property type="entry name" value="ADENYLATE_KINASE"/>
    <property type="match status" value="1"/>
</dbReference>
<feature type="binding site" evidence="5">
    <location>
        <position position="94"/>
    </location>
    <ligand>
        <name>AMP</name>
        <dbReference type="ChEBI" id="CHEBI:456215"/>
    </ligand>
</feature>
<comment type="function">
    <text evidence="5">Catalyzes the reversible transfer of the terminal phosphate group between ATP and AMP. Plays an important role in cellular energy homeostasis and in adenine nucleotide metabolism.</text>
</comment>
<feature type="binding site" evidence="5">
    <location>
        <position position="136"/>
    </location>
    <ligand>
        <name>AMP</name>
        <dbReference type="ChEBI" id="CHEBI:456215"/>
    </ligand>
</feature>
<feature type="binding site" evidence="5">
    <location>
        <begin position="59"/>
        <end position="61"/>
    </location>
    <ligand>
        <name>AMP</name>
        <dbReference type="ChEBI" id="CHEBI:456215"/>
    </ligand>
</feature>
<comment type="pathway">
    <text evidence="5">Purine metabolism; AMP biosynthesis via salvage pathway; AMP from ADP: step 1/1.</text>
</comment>
<dbReference type="HAMAP" id="MF_00235">
    <property type="entry name" value="Adenylate_kinase_Adk"/>
    <property type="match status" value="1"/>
</dbReference>
<protein>
    <recommendedName>
        <fullName evidence="5 7">Adenylate kinase</fullName>
        <shortName evidence="5">AK</shortName>
        <ecNumber evidence="5 7">2.7.4.3</ecNumber>
    </recommendedName>
    <alternativeName>
        <fullName evidence="5">ATP-AMP transphosphorylase</fullName>
    </alternativeName>
    <alternativeName>
        <fullName evidence="5">ATP:AMP phosphotransferase</fullName>
    </alternativeName>
    <alternativeName>
        <fullName evidence="5">Adenylate monophosphate kinase</fullName>
    </alternativeName>
</protein>
<evidence type="ECO:0000256" key="3">
    <source>
        <dbReference type="ARBA" id="ARBA00022741"/>
    </source>
</evidence>
<feature type="binding site" evidence="5">
    <location>
        <position position="175"/>
    </location>
    <ligand>
        <name>ATP</name>
        <dbReference type="ChEBI" id="CHEBI:30616"/>
    </ligand>
</feature>
<dbReference type="NCBIfam" id="NF011104">
    <property type="entry name" value="PRK14531.1"/>
    <property type="match status" value="1"/>
</dbReference>
<dbReference type="EMBL" id="JAVRIC010000005">
    <property type="protein sequence ID" value="MDT0496830.1"/>
    <property type="molecule type" value="Genomic_DNA"/>
</dbReference>
<evidence type="ECO:0000256" key="5">
    <source>
        <dbReference type="HAMAP-Rule" id="MF_00235"/>
    </source>
</evidence>
<feature type="binding site" evidence="5">
    <location>
        <position position="33"/>
    </location>
    <ligand>
        <name>AMP</name>
        <dbReference type="ChEBI" id="CHEBI:456215"/>
    </ligand>
</feature>
<dbReference type="SUPFAM" id="SSF52540">
    <property type="entry name" value="P-loop containing nucleoside triphosphate hydrolases"/>
    <property type="match status" value="1"/>
</dbReference>
<keyword evidence="1 5" id="KW-0808">Transferase</keyword>
<evidence type="ECO:0000256" key="4">
    <source>
        <dbReference type="ARBA" id="ARBA00022777"/>
    </source>
</evidence>
<evidence type="ECO:0000256" key="1">
    <source>
        <dbReference type="ARBA" id="ARBA00022679"/>
    </source>
</evidence>
<dbReference type="Gene3D" id="3.40.50.300">
    <property type="entry name" value="P-loop containing nucleotide triphosphate hydrolases"/>
    <property type="match status" value="1"/>
</dbReference>
<name>A0ABU2WG40_9GAMM</name>
<comment type="catalytic activity">
    <reaction evidence="5 7">
        <text>AMP + ATP = 2 ADP</text>
        <dbReference type="Rhea" id="RHEA:12973"/>
        <dbReference type="ChEBI" id="CHEBI:30616"/>
        <dbReference type="ChEBI" id="CHEBI:456215"/>
        <dbReference type="ChEBI" id="CHEBI:456216"/>
        <dbReference type="EC" id="2.7.4.3"/>
    </reaction>
</comment>
<dbReference type="InterPro" id="IPR027417">
    <property type="entry name" value="P-loop_NTPase"/>
</dbReference>
<feature type="binding site" evidence="5">
    <location>
        <position position="147"/>
    </location>
    <ligand>
        <name>AMP</name>
        <dbReference type="ChEBI" id="CHEBI:456215"/>
    </ligand>
</feature>
<accession>A0ABU2WG40</accession>
<evidence type="ECO:0000256" key="7">
    <source>
        <dbReference type="RuleBase" id="RU003331"/>
    </source>
</evidence>
<reference evidence="8 9" key="1">
    <citation type="submission" date="2023-09" db="EMBL/GenBank/DDBJ databases">
        <authorList>
            <person name="Rey-Velasco X."/>
        </authorList>
    </citation>
    <scope>NUCLEOTIDE SEQUENCE [LARGE SCALE GENOMIC DNA]</scope>
    <source>
        <strain evidence="8 9">W345</strain>
    </source>
</reference>
<dbReference type="RefSeq" id="WP_311364221.1">
    <property type="nucleotide sequence ID" value="NZ_JAVRIC010000005.1"/>
</dbReference>
<evidence type="ECO:0000256" key="2">
    <source>
        <dbReference type="ARBA" id="ARBA00022727"/>
    </source>
</evidence>
<dbReference type="NCBIfam" id="NF011105">
    <property type="entry name" value="PRK14532.1"/>
    <property type="match status" value="1"/>
</dbReference>
<dbReference type="InterPro" id="IPR033690">
    <property type="entry name" value="Adenylat_kinase_CS"/>
</dbReference>
<dbReference type="PANTHER" id="PTHR23359">
    <property type="entry name" value="NUCLEOTIDE KINASE"/>
    <property type="match status" value="1"/>
</dbReference>
<comment type="subunit">
    <text evidence="5 7">Monomer.</text>
</comment>
<evidence type="ECO:0000313" key="9">
    <source>
        <dbReference type="Proteomes" id="UP001254608"/>
    </source>
</evidence>
<gene>
    <name evidence="5" type="primary">adk</name>
    <name evidence="8" type="ORF">RM530_05555</name>
</gene>
<keyword evidence="5 7" id="KW-0067">ATP-binding</keyword>
<dbReference type="PRINTS" id="PR00094">
    <property type="entry name" value="ADENYLTKNASE"/>
</dbReference>
<dbReference type="NCBIfam" id="NF011100">
    <property type="entry name" value="PRK14527.1"/>
    <property type="match status" value="1"/>
</dbReference>
<keyword evidence="5" id="KW-0963">Cytoplasm</keyword>
<dbReference type="Pfam" id="PF00406">
    <property type="entry name" value="ADK"/>
    <property type="match status" value="1"/>
</dbReference>
<proteinExistence type="inferred from homology"/>
<dbReference type="NCBIfam" id="NF011101">
    <property type="entry name" value="PRK14528.1"/>
    <property type="match status" value="1"/>
</dbReference>
<dbReference type="EC" id="2.7.4.3" evidence="5 7"/>
<keyword evidence="3 5" id="KW-0547">Nucleotide-binding</keyword>
<keyword evidence="4 5" id="KW-0418">Kinase</keyword>
<evidence type="ECO:0000256" key="6">
    <source>
        <dbReference type="RuleBase" id="RU003330"/>
    </source>
</evidence>
<keyword evidence="2 5" id="KW-0545">Nucleotide biosynthesis</keyword>
<dbReference type="GO" id="GO:0004017">
    <property type="term" value="F:AMP kinase activity"/>
    <property type="evidence" value="ECO:0007669"/>
    <property type="project" value="UniProtKB-EC"/>
</dbReference>